<name>A0AAW0ZCD9_9HYME</name>
<organism evidence="2 3">
    <name type="scientific">Tetragonisca angustula</name>
    <dbReference type="NCBI Taxonomy" id="166442"/>
    <lineage>
        <taxon>Eukaryota</taxon>
        <taxon>Metazoa</taxon>
        <taxon>Ecdysozoa</taxon>
        <taxon>Arthropoda</taxon>
        <taxon>Hexapoda</taxon>
        <taxon>Insecta</taxon>
        <taxon>Pterygota</taxon>
        <taxon>Neoptera</taxon>
        <taxon>Endopterygota</taxon>
        <taxon>Hymenoptera</taxon>
        <taxon>Apocrita</taxon>
        <taxon>Aculeata</taxon>
        <taxon>Apoidea</taxon>
        <taxon>Anthophila</taxon>
        <taxon>Apidae</taxon>
        <taxon>Tetragonisca</taxon>
    </lineage>
</organism>
<protein>
    <submittedName>
        <fullName evidence="2">Uncharacterized protein</fullName>
    </submittedName>
</protein>
<feature type="compositionally biased region" description="Basic and acidic residues" evidence="1">
    <location>
        <begin position="25"/>
        <end position="34"/>
    </location>
</feature>
<dbReference type="AlphaFoldDB" id="A0AAW0ZCD9"/>
<evidence type="ECO:0000313" key="2">
    <source>
        <dbReference type="EMBL" id="KAK9295247.1"/>
    </source>
</evidence>
<accession>A0AAW0ZCD9</accession>
<feature type="region of interest" description="Disordered" evidence="1">
    <location>
        <begin position="1"/>
        <end position="74"/>
    </location>
</feature>
<sequence length="74" mass="8002">MKIVANKLSELGLSSSSSSSSSTPRRSERVEKPLASEPTTTFVRKNVDTVVSQDESDHGCESLLLLPPADARRD</sequence>
<evidence type="ECO:0000313" key="3">
    <source>
        <dbReference type="Proteomes" id="UP001432146"/>
    </source>
</evidence>
<dbReference type="EMBL" id="JAWNGG020000277">
    <property type="protein sequence ID" value="KAK9295247.1"/>
    <property type="molecule type" value="Genomic_DNA"/>
</dbReference>
<feature type="compositionally biased region" description="Polar residues" evidence="1">
    <location>
        <begin position="37"/>
        <end position="53"/>
    </location>
</feature>
<evidence type="ECO:0000256" key="1">
    <source>
        <dbReference type="SAM" id="MobiDB-lite"/>
    </source>
</evidence>
<reference evidence="2 3" key="1">
    <citation type="submission" date="2024-05" db="EMBL/GenBank/DDBJ databases">
        <title>The nuclear and mitochondrial genome assemblies of Tetragonisca angustula (Apidae: Meliponini), a tiny yet remarkable pollinator in the Neotropics.</title>
        <authorList>
            <person name="Ferrari R."/>
            <person name="Ricardo P.C."/>
            <person name="Dias F.C."/>
            <person name="Araujo N.S."/>
            <person name="Soares D.O."/>
            <person name="Zhou Q.-S."/>
            <person name="Zhu C.-D."/>
            <person name="Coutinho L."/>
            <person name="Airas M.C."/>
            <person name="Batista T.M."/>
        </authorList>
    </citation>
    <scope>NUCLEOTIDE SEQUENCE [LARGE SCALE GENOMIC DNA]</scope>
    <source>
        <strain evidence="2">ASF017062</strain>
        <tissue evidence="2">Abdomen</tissue>
    </source>
</reference>
<keyword evidence="3" id="KW-1185">Reference proteome</keyword>
<dbReference type="Proteomes" id="UP001432146">
    <property type="component" value="Unassembled WGS sequence"/>
</dbReference>
<gene>
    <name evidence="2" type="ORF">QLX08_010387</name>
</gene>
<comment type="caution">
    <text evidence="2">The sequence shown here is derived from an EMBL/GenBank/DDBJ whole genome shotgun (WGS) entry which is preliminary data.</text>
</comment>
<proteinExistence type="predicted"/>